<sequence length="101" mass="11400">MTLSKIEALLAFSRAHFGHDYHKMLKIVIPNAGSTCCPIHLKQAERPSHIDKQGNADTTADTGAKLKKNFNFGSDDISRHETYDYEGIKIQNLSDWLLKIE</sequence>
<accession>A0A6L5X684</accession>
<dbReference type="AlphaFoldDB" id="A0A6L5X684"/>
<protein>
    <submittedName>
        <fullName evidence="1">Uncharacterized protein</fullName>
    </submittedName>
</protein>
<gene>
    <name evidence="1" type="ORF">FYJ35_08165</name>
</gene>
<reference evidence="1 2" key="1">
    <citation type="submission" date="2019-08" db="EMBL/GenBank/DDBJ databases">
        <title>In-depth cultivation of the pig gut microbiome towards novel bacterial diversity and tailored functional studies.</title>
        <authorList>
            <person name="Wylensek D."/>
            <person name="Hitch T.C.A."/>
            <person name="Clavel T."/>
        </authorList>
    </citation>
    <scope>NUCLEOTIDE SEQUENCE [LARGE SCALE GENOMIC DNA]</scope>
    <source>
        <strain evidence="1 2">Oil+RF-744-WCA-WT-11</strain>
    </source>
</reference>
<comment type="caution">
    <text evidence="1">The sequence shown here is derived from an EMBL/GenBank/DDBJ whole genome shotgun (WGS) entry which is preliminary data.</text>
</comment>
<name>A0A6L5X684_9FIRM</name>
<organism evidence="1 2">
    <name type="scientific">Porcincola intestinalis</name>
    <dbReference type="NCBI Taxonomy" id="2606632"/>
    <lineage>
        <taxon>Bacteria</taxon>
        <taxon>Bacillati</taxon>
        <taxon>Bacillota</taxon>
        <taxon>Clostridia</taxon>
        <taxon>Lachnospirales</taxon>
        <taxon>Lachnospiraceae</taxon>
        <taxon>Porcincola</taxon>
    </lineage>
</organism>
<proteinExistence type="predicted"/>
<dbReference type="Proteomes" id="UP000481852">
    <property type="component" value="Unassembled WGS sequence"/>
</dbReference>
<keyword evidence="2" id="KW-1185">Reference proteome</keyword>
<dbReference type="EMBL" id="VULZ01000008">
    <property type="protein sequence ID" value="MSS15017.1"/>
    <property type="molecule type" value="Genomic_DNA"/>
</dbReference>
<evidence type="ECO:0000313" key="1">
    <source>
        <dbReference type="EMBL" id="MSS15017.1"/>
    </source>
</evidence>
<dbReference type="RefSeq" id="WP_154525446.1">
    <property type="nucleotide sequence ID" value="NZ_JAQYJL010000027.1"/>
</dbReference>
<evidence type="ECO:0000313" key="2">
    <source>
        <dbReference type="Proteomes" id="UP000481852"/>
    </source>
</evidence>